<dbReference type="EMBL" id="NIRR01000001">
    <property type="protein sequence ID" value="OWP65014.1"/>
    <property type="molecule type" value="Genomic_DNA"/>
</dbReference>
<dbReference type="PANTHER" id="PTHR43102:SF2">
    <property type="entry name" value="GAF DOMAIN-CONTAINING PROTEIN"/>
    <property type="match status" value="1"/>
</dbReference>
<accession>A0A246FTC3</accession>
<protein>
    <recommendedName>
        <fullName evidence="1">GAF domain-containing protein</fullName>
    </recommendedName>
</protein>
<dbReference type="AlphaFoldDB" id="A0A246FTC3"/>
<reference evidence="2 3" key="1">
    <citation type="submission" date="2017-06" db="EMBL/GenBank/DDBJ databases">
        <title>Hymenobacter amundsenii sp. nov. isolated from regoliths in Antarctica.</title>
        <authorList>
            <person name="Sedlacek I."/>
            <person name="Kralova S."/>
            <person name="Pantucek R."/>
            <person name="Svec P."/>
            <person name="Holochova P."/>
            <person name="Stankova E."/>
            <person name="Vrbovska V."/>
            <person name="Busse H.-J."/>
        </authorList>
    </citation>
    <scope>NUCLEOTIDE SEQUENCE [LARGE SCALE GENOMIC DNA]</scope>
    <source>
        <strain evidence="2 3">CCM 8682</strain>
    </source>
</reference>
<dbReference type="InterPro" id="IPR003018">
    <property type="entry name" value="GAF"/>
</dbReference>
<evidence type="ECO:0000259" key="1">
    <source>
        <dbReference type="SMART" id="SM00065"/>
    </source>
</evidence>
<sequence length="226" mass="25957">MNYFSASVPPNEVERLEAVQFYVHLPLRHQIFQAVVGLTASVFRTPISIMSIVEDTQVQYPGSVGLPVPERMNRIDCICSAAIYTHDTTILRDLQQHPCPWVSPESQAQTSFEFYAGTPLLTEHDFAIGTLCVLDREDRLFPAADQELLRRLARLAMQLLELHRLRAEQPNAPMPEWLGIEALLTQAQQDLLHLAGAEQQPEREQLVQMLEQRIERIYDRARHYGW</sequence>
<gene>
    <name evidence="2" type="ORF">CDA63_01255</name>
</gene>
<dbReference type="Gene3D" id="3.30.450.40">
    <property type="match status" value="1"/>
</dbReference>
<name>A0A246FTC3_9BACT</name>
<organism evidence="2 3">
    <name type="scientific">Hymenobacter amundsenii</name>
    <dbReference type="NCBI Taxonomy" id="2006685"/>
    <lineage>
        <taxon>Bacteria</taxon>
        <taxon>Pseudomonadati</taxon>
        <taxon>Bacteroidota</taxon>
        <taxon>Cytophagia</taxon>
        <taxon>Cytophagales</taxon>
        <taxon>Hymenobacteraceae</taxon>
        <taxon>Hymenobacter</taxon>
    </lineage>
</organism>
<dbReference type="PANTHER" id="PTHR43102">
    <property type="entry name" value="SLR1143 PROTEIN"/>
    <property type="match status" value="1"/>
</dbReference>
<dbReference type="RefSeq" id="WP_088462625.1">
    <property type="nucleotide sequence ID" value="NZ_NIRR01000001.1"/>
</dbReference>
<dbReference type="Proteomes" id="UP000197277">
    <property type="component" value="Unassembled WGS sequence"/>
</dbReference>
<dbReference type="SUPFAM" id="SSF55781">
    <property type="entry name" value="GAF domain-like"/>
    <property type="match status" value="1"/>
</dbReference>
<dbReference type="InterPro" id="IPR029016">
    <property type="entry name" value="GAF-like_dom_sf"/>
</dbReference>
<dbReference type="OrthoDB" id="9811889at2"/>
<comment type="caution">
    <text evidence="2">The sequence shown here is derived from an EMBL/GenBank/DDBJ whole genome shotgun (WGS) entry which is preliminary data.</text>
</comment>
<dbReference type="SMART" id="SM00065">
    <property type="entry name" value="GAF"/>
    <property type="match status" value="1"/>
</dbReference>
<dbReference type="Pfam" id="PF01590">
    <property type="entry name" value="GAF"/>
    <property type="match status" value="1"/>
</dbReference>
<feature type="domain" description="GAF" evidence="1">
    <location>
        <begin position="27"/>
        <end position="170"/>
    </location>
</feature>
<proteinExistence type="predicted"/>
<keyword evidence="3" id="KW-1185">Reference proteome</keyword>
<evidence type="ECO:0000313" key="3">
    <source>
        <dbReference type="Proteomes" id="UP000197277"/>
    </source>
</evidence>
<evidence type="ECO:0000313" key="2">
    <source>
        <dbReference type="EMBL" id="OWP65014.1"/>
    </source>
</evidence>